<dbReference type="PANTHER" id="PTHR23077:SF171">
    <property type="entry name" value="NUCLEAR VALOSIN-CONTAINING PROTEIN-LIKE"/>
    <property type="match status" value="1"/>
</dbReference>
<comment type="similarity">
    <text evidence="4">Belongs to the AAA ATPase family.</text>
</comment>
<dbReference type="InterPro" id="IPR003593">
    <property type="entry name" value="AAA+_ATPase"/>
</dbReference>
<keyword evidence="2 4" id="KW-0067">ATP-binding</keyword>
<keyword evidence="1 4" id="KW-0547">Nucleotide-binding</keyword>
<reference evidence="6 7" key="1">
    <citation type="journal article" date="2016" name="Nat. Commun.">
        <title>Thousands of microbial genomes shed light on interconnected biogeochemical processes in an aquifer system.</title>
        <authorList>
            <person name="Anantharaman K."/>
            <person name="Brown C.T."/>
            <person name="Hug L.A."/>
            <person name="Sharon I."/>
            <person name="Castelle C.J."/>
            <person name="Probst A.J."/>
            <person name="Thomas B.C."/>
            <person name="Singh A."/>
            <person name="Wilkins M.J."/>
            <person name="Karaoz U."/>
            <person name="Brodie E.L."/>
            <person name="Williams K.H."/>
            <person name="Hubbard S.S."/>
            <person name="Banfield J.F."/>
        </authorList>
    </citation>
    <scope>NUCLEOTIDE SEQUENCE [LARGE SCALE GENOMIC DNA]</scope>
</reference>
<dbReference type="Gene3D" id="1.10.8.60">
    <property type="match status" value="1"/>
</dbReference>
<sequence>MARGKETPGTPGEFSVKAEGADVIFNWLRIRHNIASKGITGNFETSLHLGGIETQDEVLDTIGAGVSYNPQDLDYEMSAIFVPHQDTPFSGPPISLGDSLAIPVAFPSERNRGRKLELGKIREELKKRLNITDFSVEFDKEAGLIRITKAIPSTDRGDSYVLHHFNRPLMTEAYCLHFHGSPESDVNVFSQRYSDFAQLLKLVADSIYKAGGCPSPSKTLSLAPPKSTEPQNKTLEKSLTQTLTAAGLLDDESLVADIRNRILLEKRPDISFDDIGGQQKAKDELKVIAYSLTNPDAFQEEGTRPPKGVLLYGPPGTGKTMLAKALAREAQANIYIVRLSDVIHHLYGKSERLIAEIFKQARQDAPVVILFDEIDALAAQRQYSSEATSRIVSVLLTELSGLEERNGDIVVVGATNRLDAIDPALLRPGRFDLLIEVTNPNDAEKRVIFEIKMQQAREIAGRELFADDLDMQSLIAKTEGMSGADIEELIRRVLVKNVRAKMQGNASSLVTTDKFLSEITGYESIRKAKAKTMGLHGKR</sequence>
<organism evidence="6 7">
    <name type="scientific">Candidatus Curtissbacteria bacterium RIFOXYA1_FULL_41_14</name>
    <dbReference type="NCBI Taxonomy" id="1797737"/>
    <lineage>
        <taxon>Bacteria</taxon>
        <taxon>Candidatus Curtissiibacteriota</taxon>
    </lineage>
</organism>
<dbReference type="Gene3D" id="3.40.50.300">
    <property type="entry name" value="P-loop containing nucleotide triphosphate hydrolases"/>
    <property type="match status" value="1"/>
</dbReference>
<evidence type="ECO:0000256" key="4">
    <source>
        <dbReference type="RuleBase" id="RU003651"/>
    </source>
</evidence>
<dbReference type="EMBL" id="MFCA01000007">
    <property type="protein sequence ID" value="OGE02895.1"/>
    <property type="molecule type" value="Genomic_DNA"/>
</dbReference>
<dbReference type="PANTHER" id="PTHR23077">
    <property type="entry name" value="AAA-FAMILY ATPASE"/>
    <property type="match status" value="1"/>
</dbReference>
<evidence type="ECO:0000256" key="3">
    <source>
        <dbReference type="ARBA" id="ARBA00023054"/>
    </source>
</evidence>
<dbReference type="STRING" id="1797737.A2196_03465"/>
<protein>
    <recommendedName>
        <fullName evidence="5">AAA+ ATPase domain-containing protein</fullName>
    </recommendedName>
</protein>
<dbReference type="AlphaFoldDB" id="A0A1F5HFU1"/>
<dbReference type="GO" id="GO:0005524">
    <property type="term" value="F:ATP binding"/>
    <property type="evidence" value="ECO:0007669"/>
    <property type="project" value="UniProtKB-KW"/>
</dbReference>
<evidence type="ECO:0000313" key="6">
    <source>
        <dbReference type="EMBL" id="OGE02895.1"/>
    </source>
</evidence>
<dbReference type="InterPro" id="IPR050168">
    <property type="entry name" value="AAA_ATPase_domain"/>
</dbReference>
<dbReference type="Proteomes" id="UP000176751">
    <property type="component" value="Unassembled WGS sequence"/>
</dbReference>
<dbReference type="SUPFAM" id="SSF52540">
    <property type="entry name" value="P-loop containing nucleoside triphosphate hydrolases"/>
    <property type="match status" value="1"/>
</dbReference>
<evidence type="ECO:0000313" key="7">
    <source>
        <dbReference type="Proteomes" id="UP000176751"/>
    </source>
</evidence>
<evidence type="ECO:0000256" key="1">
    <source>
        <dbReference type="ARBA" id="ARBA00022741"/>
    </source>
</evidence>
<dbReference type="Pfam" id="PF00004">
    <property type="entry name" value="AAA"/>
    <property type="match status" value="1"/>
</dbReference>
<dbReference type="FunFam" id="3.40.50.300:FF:001025">
    <property type="entry name" value="ATPase family, AAA domain-containing 2B"/>
    <property type="match status" value="1"/>
</dbReference>
<dbReference type="PROSITE" id="PS00674">
    <property type="entry name" value="AAA"/>
    <property type="match status" value="1"/>
</dbReference>
<gene>
    <name evidence="6" type="ORF">A2196_03465</name>
</gene>
<feature type="domain" description="AAA+ ATPase" evidence="5">
    <location>
        <begin position="305"/>
        <end position="441"/>
    </location>
</feature>
<keyword evidence="3" id="KW-0175">Coiled coil</keyword>
<proteinExistence type="inferred from homology"/>
<evidence type="ECO:0000256" key="2">
    <source>
        <dbReference type="ARBA" id="ARBA00022840"/>
    </source>
</evidence>
<comment type="caution">
    <text evidence="6">The sequence shown here is derived from an EMBL/GenBank/DDBJ whole genome shotgun (WGS) entry which is preliminary data.</text>
</comment>
<dbReference type="InterPro" id="IPR003959">
    <property type="entry name" value="ATPase_AAA_core"/>
</dbReference>
<accession>A0A1F5HFU1</accession>
<dbReference type="SMART" id="SM00382">
    <property type="entry name" value="AAA"/>
    <property type="match status" value="1"/>
</dbReference>
<evidence type="ECO:0000259" key="5">
    <source>
        <dbReference type="SMART" id="SM00382"/>
    </source>
</evidence>
<name>A0A1F5HFU1_9BACT</name>
<dbReference type="InterPro" id="IPR027417">
    <property type="entry name" value="P-loop_NTPase"/>
</dbReference>
<dbReference type="InterPro" id="IPR003960">
    <property type="entry name" value="ATPase_AAA_CS"/>
</dbReference>
<dbReference type="GO" id="GO:0016887">
    <property type="term" value="F:ATP hydrolysis activity"/>
    <property type="evidence" value="ECO:0007669"/>
    <property type="project" value="InterPro"/>
</dbReference>